<protein>
    <submittedName>
        <fullName evidence="1">Uncharacterized protein</fullName>
    </submittedName>
</protein>
<evidence type="ECO:0000313" key="1">
    <source>
        <dbReference type="EMBL" id="KIM43852.1"/>
    </source>
</evidence>
<reference evidence="1 2" key="1">
    <citation type="submission" date="2014-04" db="EMBL/GenBank/DDBJ databases">
        <authorList>
            <consortium name="DOE Joint Genome Institute"/>
            <person name="Kuo A."/>
            <person name="Gay G."/>
            <person name="Dore J."/>
            <person name="Kohler A."/>
            <person name="Nagy L.G."/>
            <person name="Floudas D."/>
            <person name="Copeland A."/>
            <person name="Barry K.W."/>
            <person name="Cichocki N."/>
            <person name="Veneault-Fourrey C."/>
            <person name="LaButti K."/>
            <person name="Lindquist E.A."/>
            <person name="Lipzen A."/>
            <person name="Lundell T."/>
            <person name="Morin E."/>
            <person name="Murat C."/>
            <person name="Sun H."/>
            <person name="Tunlid A."/>
            <person name="Henrissat B."/>
            <person name="Grigoriev I.V."/>
            <person name="Hibbett D.S."/>
            <person name="Martin F."/>
            <person name="Nordberg H.P."/>
            <person name="Cantor M.N."/>
            <person name="Hua S.X."/>
        </authorList>
    </citation>
    <scope>NUCLEOTIDE SEQUENCE [LARGE SCALE GENOMIC DNA]</scope>
    <source>
        <strain evidence="2">h7</strain>
    </source>
</reference>
<dbReference type="HOGENOM" id="CLU_143683_2_0_1"/>
<dbReference type="EMBL" id="KN831775">
    <property type="protein sequence ID" value="KIM43852.1"/>
    <property type="molecule type" value="Genomic_DNA"/>
</dbReference>
<proteinExistence type="predicted"/>
<dbReference type="AlphaFoldDB" id="A0A0C2YS42"/>
<dbReference type="Proteomes" id="UP000053424">
    <property type="component" value="Unassembled WGS sequence"/>
</dbReference>
<dbReference type="Pfam" id="PF12585">
    <property type="entry name" value="DUF3759"/>
    <property type="match status" value="1"/>
</dbReference>
<organism evidence="1 2">
    <name type="scientific">Hebeloma cylindrosporum</name>
    <dbReference type="NCBI Taxonomy" id="76867"/>
    <lineage>
        <taxon>Eukaryota</taxon>
        <taxon>Fungi</taxon>
        <taxon>Dikarya</taxon>
        <taxon>Basidiomycota</taxon>
        <taxon>Agaricomycotina</taxon>
        <taxon>Agaricomycetes</taxon>
        <taxon>Agaricomycetidae</taxon>
        <taxon>Agaricales</taxon>
        <taxon>Agaricineae</taxon>
        <taxon>Hymenogastraceae</taxon>
        <taxon>Hebeloma</taxon>
    </lineage>
</organism>
<name>A0A0C2YS42_HEBCY</name>
<accession>A0A0C2YS42</accession>
<dbReference type="InterPro" id="IPR022234">
    <property type="entry name" value="DUF3759"/>
</dbReference>
<dbReference type="PANTHER" id="PTHR37450">
    <property type="entry name" value="CIPC PROTEIN"/>
    <property type="match status" value="1"/>
</dbReference>
<dbReference type="OrthoDB" id="9895617at2759"/>
<gene>
    <name evidence="1" type="ORF">M413DRAFT_434899</name>
</gene>
<sequence length="102" mass="11136">MGWFGNDSNEAYAYNTVVNAPHKAELSHELIASAASYEAAKAYENHCAENGRPPSHAFAKEVLAGLSGGFIDRTIETKGLDYIDRDRAKHDGEYLFISSVGE</sequence>
<reference evidence="2" key="2">
    <citation type="submission" date="2015-01" db="EMBL/GenBank/DDBJ databases">
        <title>Evolutionary Origins and Diversification of the Mycorrhizal Mutualists.</title>
        <authorList>
            <consortium name="DOE Joint Genome Institute"/>
            <consortium name="Mycorrhizal Genomics Consortium"/>
            <person name="Kohler A."/>
            <person name="Kuo A."/>
            <person name="Nagy L.G."/>
            <person name="Floudas D."/>
            <person name="Copeland A."/>
            <person name="Barry K.W."/>
            <person name="Cichocki N."/>
            <person name="Veneault-Fourrey C."/>
            <person name="LaButti K."/>
            <person name="Lindquist E.A."/>
            <person name="Lipzen A."/>
            <person name="Lundell T."/>
            <person name="Morin E."/>
            <person name="Murat C."/>
            <person name="Riley R."/>
            <person name="Ohm R."/>
            <person name="Sun H."/>
            <person name="Tunlid A."/>
            <person name="Henrissat B."/>
            <person name="Grigoriev I.V."/>
            <person name="Hibbett D.S."/>
            <person name="Martin F."/>
        </authorList>
    </citation>
    <scope>NUCLEOTIDE SEQUENCE [LARGE SCALE GENOMIC DNA]</scope>
    <source>
        <strain evidence="2">h7</strain>
    </source>
</reference>
<evidence type="ECO:0000313" key="2">
    <source>
        <dbReference type="Proteomes" id="UP000053424"/>
    </source>
</evidence>
<dbReference type="STRING" id="686832.A0A0C2YS42"/>
<dbReference type="PANTHER" id="PTHR37450:SF1">
    <property type="entry name" value="CIPC PROTEIN"/>
    <property type="match status" value="1"/>
</dbReference>
<keyword evidence="2" id="KW-1185">Reference proteome</keyword>